<evidence type="ECO:0000313" key="1">
    <source>
        <dbReference type="EMBL" id="CAD7411113.1"/>
    </source>
</evidence>
<organism evidence="1">
    <name type="scientific">Timema poppense</name>
    <name type="common">Walking stick</name>
    <dbReference type="NCBI Taxonomy" id="170557"/>
    <lineage>
        <taxon>Eukaryota</taxon>
        <taxon>Metazoa</taxon>
        <taxon>Ecdysozoa</taxon>
        <taxon>Arthropoda</taxon>
        <taxon>Hexapoda</taxon>
        <taxon>Insecta</taxon>
        <taxon>Pterygota</taxon>
        <taxon>Neoptera</taxon>
        <taxon>Polyneoptera</taxon>
        <taxon>Phasmatodea</taxon>
        <taxon>Timematodea</taxon>
        <taxon>Timematoidea</taxon>
        <taxon>Timematidae</taxon>
        <taxon>Timema</taxon>
    </lineage>
</organism>
<dbReference type="AlphaFoldDB" id="A0A7R9DAN6"/>
<gene>
    <name evidence="1" type="ORF">TPSB3V08_LOCUS7705</name>
</gene>
<accession>A0A7R9DAN6</accession>
<protein>
    <submittedName>
        <fullName evidence="1">Uncharacterized protein</fullName>
    </submittedName>
</protein>
<reference evidence="1" key="1">
    <citation type="submission" date="2020-11" db="EMBL/GenBank/DDBJ databases">
        <authorList>
            <person name="Tran Van P."/>
        </authorList>
    </citation>
    <scope>NUCLEOTIDE SEQUENCE</scope>
</reference>
<proteinExistence type="predicted"/>
<dbReference type="EMBL" id="OD005149">
    <property type="protein sequence ID" value="CAD7411113.1"/>
    <property type="molecule type" value="Genomic_DNA"/>
</dbReference>
<sequence length="104" mass="12002">MPKIRSVANPDRRENYSINDLMHPVPLNWRHSQPVVQTPRYYKPTTLKKRPSRLCLPVACKLDPLYRTSRVTPAAVAGKSRLGQHLYEVKEGLVKRSHSFRALL</sequence>
<name>A0A7R9DAN6_TIMPO</name>